<keyword evidence="7" id="KW-1185">Reference proteome</keyword>
<protein>
    <submittedName>
        <fullName evidence="6">LysR family transcriptional regulator</fullName>
    </submittedName>
</protein>
<name>A0A391P2B0_9FIRM</name>
<evidence type="ECO:0000256" key="2">
    <source>
        <dbReference type="ARBA" id="ARBA00023015"/>
    </source>
</evidence>
<evidence type="ECO:0000259" key="5">
    <source>
        <dbReference type="PROSITE" id="PS50931"/>
    </source>
</evidence>
<evidence type="ECO:0000256" key="4">
    <source>
        <dbReference type="ARBA" id="ARBA00023163"/>
    </source>
</evidence>
<evidence type="ECO:0000256" key="1">
    <source>
        <dbReference type="ARBA" id="ARBA00009437"/>
    </source>
</evidence>
<gene>
    <name evidence="6" type="ORF">KGMB01110_26000</name>
</gene>
<evidence type="ECO:0000313" key="7">
    <source>
        <dbReference type="Proteomes" id="UP000265643"/>
    </source>
</evidence>
<dbReference type="SUPFAM" id="SSF53850">
    <property type="entry name" value="Periplasmic binding protein-like II"/>
    <property type="match status" value="1"/>
</dbReference>
<dbReference type="Gene3D" id="3.40.190.290">
    <property type="match status" value="1"/>
</dbReference>
<dbReference type="RefSeq" id="WP_158555716.1">
    <property type="nucleotide sequence ID" value="NZ_BHGK01000001.1"/>
</dbReference>
<evidence type="ECO:0000256" key="3">
    <source>
        <dbReference type="ARBA" id="ARBA00023125"/>
    </source>
</evidence>
<comment type="similarity">
    <text evidence="1">Belongs to the LysR transcriptional regulatory family.</text>
</comment>
<dbReference type="CDD" id="cd05466">
    <property type="entry name" value="PBP2_LTTR_substrate"/>
    <property type="match status" value="1"/>
</dbReference>
<comment type="caution">
    <text evidence="6">The sequence shown here is derived from an EMBL/GenBank/DDBJ whole genome shotgun (WGS) entry which is preliminary data.</text>
</comment>
<dbReference type="InterPro" id="IPR050950">
    <property type="entry name" value="HTH-type_LysR_regulators"/>
</dbReference>
<dbReference type="EMBL" id="BHGK01000001">
    <property type="protein sequence ID" value="GCA68164.1"/>
    <property type="molecule type" value="Genomic_DNA"/>
</dbReference>
<dbReference type="PANTHER" id="PTHR30419">
    <property type="entry name" value="HTH-TYPE TRANSCRIPTIONAL REGULATOR YBHD"/>
    <property type="match status" value="1"/>
</dbReference>
<dbReference type="Pfam" id="PF00126">
    <property type="entry name" value="HTH_1"/>
    <property type="match status" value="1"/>
</dbReference>
<dbReference type="InterPro" id="IPR005119">
    <property type="entry name" value="LysR_subst-bd"/>
</dbReference>
<dbReference type="PROSITE" id="PS50931">
    <property type="entry name" value="HTH_LYSR"/>
    <property type="match status" value="1"/>
</dbReference>
<dbReference type="Gene3D" id="1.10.10.10">
    <property type="entry name" value="Winged helix-like DNA-binding domain superfamily/Winged helix DNA-binding domain"/>
    <property type="match status" value="1"/>
</dbReference>
<accession>A0A391P2B0</accession>
<dbReference type="InterPro" id="IPR036388">
    <property type="entry name" value="WH-like_DNA-bd_sf"/>
</dbReference>
<organism evidence="6 7">
    <name type="scientific">Mediterraneibacter butyricigenes</name>
    <dbReference type="NCBI Taxonomy" id="2316025"/>
    <lineage>
        <taxon>Bacteria</taxon>
        <taxon>Bacillati</taxon>
        <taxon>Bacillota</taxon>
        <taxon>Clostridia</taxon>
        <taxon>Lachnospirales</taxon>
        <taxon>Lachnospiraceae</taxon>
        <taxon>Mediterraneibacter</taxon>
    </lineage>
</organism>
<dbReference type="Pfam" id="PF03466">
    <property type="entry name" value="LysR_substrate"/>
    <property type="match status" value="1"/>
</dbReference>
<feature type="domain" description="HTH lysR-type" evidence="5">
    <location>
        <begin position="1"/>
        <end position="58"/>
    </location>
</feature>
<dbReference type="GO" id="GO:0005829">
    <property type="term" value="C:cytosol"/>
    <property type="evidence" value="ECO:0007669"/>
    <property type="project" value="TreeGrafter"/>
</dbReference>
<dbReference type="PANTHER" id="PTHR30419:SF8">
    <property type="entry name" value="NITROGEN ASSIMILATION TRANSCRIPTIONAL ACTIVATOR-RELATED"/>
    <property type="match status" value="1"/>
</dbReference>
<sequence>MKLLQLKYFQTICKYNNITRASNELHVSQPSLSNVIRDLEEEFGVTLFQRLSKGLSLTEEGKILLEHTEKVLSCADVLIEEMTRLGKANQEVKLGIPPMISSIVFPGIMKDLQKQYPLTTLTVTEHGSLTNKSMVADAQLDAALVSGGEPFPACLDMIDICDIPIYFYTSIENPIACRSEISFEDLENVPLVLLKKDTWLTSHVLRRFEKIGIKPTVILYTDQLQTIQRLVDNNTAATFLFDGILNTDENMVSLSFQKAPTAKVRLIWNKNQKHSEGLKNLIHLLKSRS</sequence>
<dbReference type="InterPro" id="IPR000847">
    <property type="entry name" value="LysR_HTH_N"/>
</dbReference>
<dbReference type="GO" id="GO:0003700">
    <property type="term" value="F:DNA-binding transcription factor activity"/>
    <property type="evidence" value="ECO:0007669"/>
    <property type="project" value="InterPro"/>
</dbReference>
<dbReference type="FunFam" id="1.10.10.10:FF:000001">
    <property type="entry name" value="LysR family transcriptional regulator"/>
    <property type="match status" value="1"/>
</dbReference>
<keyword evidence="3" id="KW-0238">DNA-binding</keyword>
<dbReference type="AlphaFoldDB" id="A0A391P2B0"/>
<evidence type="ECO:0000313" key="6">
    <source>
        <dbReference type="EMBL" id="GCA68164.1"/>
    </source>
</evidence>
<keyword evidence="2" id="KW-0805">Transcription regulation</keyword>
<reference evidence="7" key="1">
    <citation type="submission" date="2018-09" db="EMBL/GenBank/DDBJ databases">
        <title>Draft Genome Sequence of Mediterraneibacter sp. KCTC 15684.</title>
        <authorList>
            <person name="Kim J.S."/>
            <person name="Han K.I."/>
            <person name="Suh M.K."/>
            <person name="Lee K.C."/>
            <person name="Eom M.K."/>
            <person name="Lee J.H."/>
            <person name="Park S.H."/>
            <person name="Kang S.W."/>
            <person name="Park J.E."/>
            <person name="Oh B.S."/>
            <person name="Yu S.Y."/>
            <person name="Choi S.H."/>
            <person name="Lee D.H."/>
            <person name="Yoon H."/>
            <person name="Kim B."/>
            <person name="Yang S.J."/>
            <person name="Lee J.S."/>
        </authorList>
    </citation>
    <scope>NUCLEOTIDE SEQUENCE [LARGE SCALE GENOMIC DNA]</scope>
    <source>
        <strain evidence="7">KCTC 15684</strain>
    </source>
</reference>
<dbReference type="GO" id="GO:0003677">
    <property type="term" value="F:DNA binding"/>
    <property type="evidence" value="ECO:0007669"/>
    <property type="project" value="UniProtKB-KW"/>
</dbReference>
<dbReference type="PRINTS" id="PR00039">
    <property type="entry name" value="HTHLYSR"/>
</dbReference>
<keyword evidence="4" id="KW-0804">Transcription</keyword>
<dbReference type="InterPro" id="IPR036390">
    <property type="entry name" value="WH_DNA-bd_sf"/>
</dbReference>
<proteinExistence type="inferred from homology"/>
<dbReference type="Proteomes" id="UP000265643">
    <property type="component" value="Unassembled WGS sequence"/>
</dbReference>
<dbReference type="SUPFAM" id="SSF46785">
    <property type="entry name" value="Winged helix' DNA-binding domain"/>
    <property type="match status" value="1"/>
</dbReference>